<dbReference type="Pfam" id="PF13302">
    <property type="entry name" value="Acetyltransf_3"/>
    <property type="match status" value="1"/>
</dbReference>
<organism evidence="2 3">
    <name type="scientific">Brenneria tiliae</name>
    <dbReference type="NCBI Taxonomy" id="2914984"/>
    <lineage>
        <taxon>Bacteria</taxon>
        <taxon>Pseudomonadati</taxon>
        <taxon>Pseudomonadota</taxon>
        <taxon>Gammaproteobacteria</taxon>
        <taxon>Enterobacterales</taxon>
        <taxon>Pectobacteriaceae</taxon>
        <taxon>Brenneria</taxon>
    </lineage>
</organism>
<name>A0ABT0MR98_9GAMM</name>
<proteinExistence type="predicted"/>
<comment type="caution">
    <text evidence="2">The sequence shown here is derived from an EMBL/GenBank/DDBJ whole genome shotgun (WGS) entry which is preliminary data.</text>
</comment>
<dbReference type="PANTHER" id="PTHR43792">
    <property type="entry name" value="GNAT FAMILY, PUTATIVE (AFU_ORTHOLOGUE AFUA_3G00765)-RELATED-RELATED"/>
    <property type="match status" value="1"/>
</dbReference>
<dbReference type="SUPFAM" id="SSF55729">
    <property type="entry name" value="Acyl-CoA N-acyltransferases (Nat)"/>
    <property type="match status" value="1"/>
</dbReference>
<evidence type="ECO:0000259" key="1">
    <source>
        <dbReference type="PROSITE" id="PS51186"/>
    </source>
</evidence>
<sequence length="185" mass="20935">MQTLFSPRLILRQWQPADRVAFAAICADPQAMEFLLPLPTVDDSNGWIDRQIAHQSTHGFCFWALEDKPTGDFIGTAGLVRIGYDAHFTPAVEIGWRIARKFWGKGYAPEAARAALAFGFRQLKLDEIVATTVAANVKSRRVMAKLGMTHDAADDFDYPRVPDGHPLKSVMLYRLSREQWMKDQR</sequence>
<dbReference type="Gene3D" id="3.40.630.30">
    <property type="match status" value="1"/>
</dbReference>
<dbReference type="Proteomes" id="UP001203069">
    <property type="component" value="Unassembled WGS sequence"/>
</dbReference>
<dbReference type="InterPro" id="IPR000182">
    <property type="entry name" value="GNAT_dom"/>
</dbReference>
<feature type="domain" description="N-acetyltransferase" evidence="1">
    <location>
        <begin position="9"/>
        <end position="168"/>
    </location>
</feature>
<dbReference type="InterPro" id="IPR051531">
    <property type="entry name" value="N-acetyltransferase"/>
</dbReference>
<dbReference type="EMBL" id="JAKPBZ010000106">
    <property type="protein sequence ID" value="MCL2892157.1"/>
    <property type="molecule type" value="Genomic_DNA"/>
</dbReference>
<reference evidence="2 3" key="1">
    <citation type="submission" date="2022-02" db="EMBL/GenBank/DDBJ databases">
        <title>Description of Brenneria tiliae sp. nov. isolated from symptomatic Tilia x moltkei and Tilia x europaea trees in the UK.</title>
        <authorList>
            <person name="Kile H."/>
        </authorList>
    </citation>
    <scope>NUCLEOTIDE SEQUENCE [LARGE SCALE GENOMIC DNA]</scope>
    <source>
        <strain evidence="2 3">MC1SB4.1</strain>
    </source>
</reference>
<dbReference type="PROSITE" id="PS51186">
    <property type="entry name" value="GNAT"/>
    <property type="match status" value="1"/>
</dbReference>
<evidence type="ECO:0000313" key="3">
    <source>
        <dbReference type="Proteomes" id="UP001203069"/>
    </source>
</evidence>
<evidence type="ECO:0000313" key="2">
    <source>
        <dbReference type="EMBL" id="MCL2892157.1"/>
    </source>
</evidence>
<keyword evidence="3" id="KW-1185">Reference proteome</keyword>
<dbReference type="PANTHER" id="PTHR43792:SF1">
    <property type="entry name" value="N-ACETYLTRANSFERASE DOMAIN-CONTAINING PROTEIN"/>
    <property type="match status" value="1"/>
</dbReference>
<gene>
    <name evidence="2" type="ORF">MFP26_05525</name>
</gene>
<protein>
    <submittedName>
        <fullName evidence="2">GNAT family N-acetyltransferase</fullName>
    </submittedName>
</protein>
<dbReference type="RefSeq" id="WP_249243936.1">
    <property type="nucleotide sequence ID" value="NZ_JAKPBZ010000106.1"/>
</dbReference>
<accession>A0ABT0MR98</accession>
<dbReference type="InterPro" id="IPR016181">
    <property type="entry name" value="Acyl_CoA_acyltransferase"/>
</dbReference>